<reference evidence="1" key="1">
    <citation type="submission" date="2014-09" db="EMBL/GenBank/DDBJ databases">
        <title>Draft genome sequence of an oleaginous Mucoromycotina fungus Mucor ambiguus NBRC6742.</title>
        <authorList>
            <person name="Takeda I."/>
            <person name="Yamane N."/>
            <person name="Morita T."/>
            <person name="Tamano K."/>
            <person name="Machida M."/>
            <person name="Baker S."/>
            <person name="Koike H."/>
        </authorList>
    </citation>
    <scope>NUCLEOTIDE SEQUENCE</scope>
    <source>
        <strain evidence="1">NBRC 6742</strain>
    </source>
</reference>
<evidence type="ECO:0000313" key="2">
    <source>
        <dbReference type="Proteomes" id="UP000053815"/>
    </source>
</evidence>
<dbReference type="AlphaFoldDB" id="A0A0C9M640"/>
<accession>A0A0C9M640</accession>
<keyword evidence="2" id="KW-1185">Reference proteome</keyword>
<dbReference type="STRING" id="91626.A0A0C9M640"/>
<dbReference type="Proteomes" id="UP000053815">
    <property type="component" value="Unassembled WGS sequence"/>
</dbReference>
<sequence length="121" mass="13535">MLQGIQLDDQLDIVVSGSAWAYNFTYRSEYYRNVSGADSRGSNYIMACAEYVSNSRNKVKAFFVGAVVCMFKLDIHGLGDELILLVRLGKNHAADDKDKTMPVVELDDDQNSSAYMVCTFE</sequence>
<name>A0A0C9M640_9FUNG</name>
<gene>
    <name evidence="1" type="ORF">MAM1_0017c01559</name>
</gene>
<protein>
    <submittedName>
        <fullName evidence="1">Uncharacterized protein</fullName>
    </submittedName>
</protein>
<dbReference type="EMBL" id="DF836306">
    <property type="protein sequence ID" value="GAN02119.1"/>
    <property type="molecule type" value="Genomic_DNA"/>
</dbReference>
<organism evidence="1">
    <name type="scientific">Mucor ambiguus</name>
    <dbReference type="NCBI Taxonomy" id="91626"/>
    <lineage>
        <taxon>Eukaryota</taxon>
        <taxon>Fungi</taxon>
        <taxon>Fungi incertae sedis</taxon>
        <taxon>Mucoromycota</taxon>
        <taxon>Mucoromycotina</taxon>
        <taxon>Mucoromycetes</taxon>
        <taxon>Mucorales</taxon>
        <taxon>Mucorineae</taxon>
        <taxon>Mucoraceae</taxon>
        <taxon>Mucor</taxon>
    </lineage>
</organism>
<evidence type="ECO:0000313" key="1">
    <source>
        <dbReference type="EMBL" id="GAN02119.1"/>
    </source>
</evidence>
<proteinExistence type="predicted"/>